<organism evidence="2 3">
    <name type="scientific">Halanaerobacter jeridensis</name>
    <dbReference type="NCBI Taxonomy" id="706427"/>
    <lineage>
        <taxon>Bacteria</taxon>
        <taxon>Bacillati</taxon>
        <taxon>Bacillota</taxon>
        <taxon>Clostridia</taxon>
        <taxon>Halanaerobiales</taxon>
        <taxon>Halobacteroidaceae</taxon>
        <taxon>Halanaerobacter</taxon>
    </lineage>
</organism>
<reference evidence="2" key="1">
    <citation type="submission" date="2021-01" db="EMBL/GenBank/DDBJ databases">
        <title>Genomic Encyclopedia of Type Strains, Phase IV (KMG-IV): sequencing the most valuable type-strain genomes for metagenomic binning, comparative biology and taxonomic classification.</title>
        <authorList>
            <person name="Goeker M."/>
        </authorList>
    </citation>
    <scope>NUCLEOTIDE SEQUENCE</scope>
    <source>
        <strain evidence="2">DSM 23230</strain>
    </source>
</reference>
<keyword evidence="3" id="KW-1185">Reference proteome</keyword>
<feature type="chain" id="PRO_5039030107" evidence="1">
    <location>
        <begin position="24"/>
        <end position="770"/>
    </location>
</feature>
<proteinExistence type="predicted"/>
<keyword evidence="1" id="KW-0732">Signal</keyword>
<dbReference type="SUPFAM" id="SSF51445">
    <property type="entry name" value="(Trans)glycosidases"/>
    <property type="match status" value="1"/>
</dbReference>
<dbReference type="PROSITE" id="PS51257">
    <property type="entry name" value="PROKAR_LIPOPROTEIN"/>
    <property type="match status" value="1"/>
</dbReference>
<evidence type="ECO:0000313" key="3">
    <source>
        <dbReference type="Proteomes" id="UP000774000"/>
    </source>
</evidence>
<sequence length="770" mass="88490">MIKKLFCSLLLILLLAGCSSSDSLEKSIDYGKLNLLPPETWDQATIDNSQIIISDGETKTQDNNWGLRKLEEGTYIVRVEHEDYFNYGQVIEVSEDQITKLDPDLTQFSKDRQVISRINNDGKFQSFHEGQWSNDFIVEGVNLGLGKPNHFPGDTAITKAEYSRWLEMIGEMNANAIRVYTIHPPGFYEALWEYNQNHSQPIYILHGVWAKEEGLAPESDVFSEQVIDEFEAEIKDVIDVVHGQSIIEPRPGHASGVYKHDVSQYVLGYILGIEWNPDLVHNTNQENVSDFNGDYFKTTNADPFEIWLAQRMETAVQYEDNKYNKQRSISFTNWVTTDAIENKSKANEPELSQRLASINADHIEPKSSFNAGYFASYHVYPYYPEYINLKYDSNNYAQYLAELKNVHQVPILVAEFGVPSSRGKAHNSAQNNLNQGFLSETEQGEGVVKLFNDIKNQNLMGGLIFSWQDEYFKRTWNTADYDNPSRRPYWPDIQTNEQFFGLLNFDVRAEKNIYIDGSDEGWNLDQSFYQSENHSVFEKMYVNHNPEGLYLRIHYQNQIDFSTEESYILLDTAPDLGQNNLLGQNLEQGIDFVVKLAGTEQSRVLVSEDYDLFAYEYGDQVTASYPYTIDGFNPMRMILKKGGDLPFDYYETGKLMFGNGNPDDNNYNSLTDVAVNDNVLELRIPWGLLNFKDPSQREVMGDFNQSGFDSSEFIDGISIRLVGEKNGSLTPLWPADNADVKKYSWDTWNQVQYQERKKKSYELVQDLFAK</sequence>
<dbReference type="RefSeq" id="WP_204700362.1">
    <property type="nucleotide sequence ID" value="NZ_JAFBDQ010000002.1"/>
</dbReference>
<dbReference type="Gene3D" id="3.20.20.80">
    <property type="entry name" value="Glycosidases"/>
    <property type="match status" value="2"/>
</dbReference>
<accession>A0A939BR52</accession>
<comment type="caution">
    <text evidence="2">The sequence shown here is derived from an EMBL/GenBank/DDBJ whole genome shotgun (WGS) entry which is preliminary data.</text>
</comment>
<dbReference type="AlphaFoldDB" id="A0A939BR52"/>
<dbReference type="Proteomes" id="UP000774000">
    <property type="component" value="Unassembled WGS sequence"/>
</dbReference>
<protein>
    <submittedName>
        <fullName evidence="2">Uncharacterized protein</fullName>
    </submittedName>
</protein>
<evidence type="ECO:0000313" key="2">
    <source>
        <dbReference type="EMBL" id="MBM7555636.1"/>
    </source>
</evidence>
<gene>
    <name evidence="2" type="ORF">JOC47_000461</name>
</gene>
<dbReference type="EMBL" id="JAFBDQ010000002">
    <property type="protein sequence ID" value="MBM7555636.1"/>
    <property type="molecule type" value="Genomic_DNA"/>
</dbReference>
<feature type="signal peptide" evidence="1">
    <location>
        <begin position="1"/>
        <end position="23"/>
    </location>
</feature>
<evidence type="ECO:0000256" key="1">
    <source>
        <dbReference type="SAM" id="SignalP"/>
    </source>
</evidence>
<name>A0A939BR52_9FIRM</name>
<dbReference type="InterPro" id="IPR017853">
    <property type="entry name" value="GH"/>
</dbReference>